<proteinExistence type="predicted"/>
<organism evidence="1 2">
    <name type="scientific">Candidatus Yanofskybacteria bacterium RIFCSPHIGHO2_02_FULL_38_22b</name>
    <dbReference type="NCBI Taxonomy" id="1802673"/>
    <lineage>
        <taxon>Bacteria</taxon>
        <taxon>Candidatus Yanofskyibacteriota</taxon>
    </lineage>
</organism>
<comment type="caution">
    <text evidence="1">The sequence shown here is derived from an EMBL/GenBank/DDBJ whole genome shotgun (WGS) entry which is preliminary data.</text>
</comment>
<reference evidence="1 2" key="1">
    <citation type="journal article" date="2016" name="Nat. Commun.">
        <title>Thousands of microbial genomes shed light on interconnected biogeochemical processes in an aquifer system.</title>
        <authorList>
            <person name="Anantharaman K."/>
            <person name="Brown C.T."/>
            <person name="Hug L.A."/>
            <person name="Sharon I."/>
            <person name="Castelle C.J."/>
            <person name="Probst A.J."/>
            <person name="Thomas B.C."/>
            <person name="Singh A."/>
            <person name="Wilkins M.J."/>
            <person name="Karaoz U."/>
            <person name="Brodie E.L."/>
            <person name="Williams K.H."/>
            <person name="Hubbard S.S."/>
            <person name="Banfield J.F."/>
        </authorList>
    </citation>
    <scope>NUCLEOTIDE SEQUENCE [LARGE SCALE GENOMIC DNA]</scope>
</reference>
<evidence type="ECO:0000313" key="1">
    <source>
        <dbReference type="EMBL" id="OGN07710.1"/>
    </source>
</evidence>
<dbReference type="AlphaFoldDB" id="A0A1F8F537"/>
<protein>
    <submittedName>
        <fullName evidence="1">Uncharacterized protein</fullName>
    </submittedName>
</protein>
<evidence type="ECO:0000313" key="2">
    <source>
        <dbReference type="Proteomes" id="UP000176834"/>
    </source>
</evidence>
<gene>
    <name evidence="1" type="ORF">A3B86_00845</name>
</gene>
<dbReference type="EMBL" id="MGJN01000002">
    <property type="protein sequence ID" value="OGN07710.1"/>
    <property type="molecule type" value="Genomic_DNA"/>
</dbReference>
<sequence>MKFLRRLPVKILYSFLIICVILISFPRTTYAAQAFRSASHYNTSGSTAERTTTEPTGVVQGDVLVMVILKNQSSMTLSLPTGWTSLGNASDGNLGYAIGWIARGSSAPSYTFGIGTTNTRTPQAFVFAFSGVDTTNPITDFQVSTTDTDGFESVGVGTDSDPPAVTAGTNDLILTGVARTLEYNTGAAPTGYTVQSNVNEIGVNAISDSLLSGSQDPVEFTGQTTGTEVIWHGYTLALAAAKASAKSIIKIKGGVRIKGGVKFR</sequence>
<name>A0A1F8F537_9BACT</name>
<accession>A0A1F8F537</accession>
<dbReference type="Proteomes" id="UP000176834">
    <property type="component" value="Unassembled WGS sequence"/>
</dbReference>